<dbReference type="AlphaFoldDB" id="A0A2P7S5D6"/>
<name>A0A2P7S5D6_9HYPH</name>
<dbReference type="OrthoDB" id="7260751at2"/>
<dbReference type="GO" id="GO:0043565">
    <property type="term" value="F:sequence-specific DNA binding"/>
    <property type="evidence" value="ECO:0007669"/>
    <property type="project" value="TreeGrafter"/>
</dbReference>
<dbReference type="SUPFAM" id="SSF46785">
    <property type="entry name" value="Winged helix' DNA-binding domain"/>
    <property type="match status" value="1"/>
</dbReference>
<evidence type="ECO:0000313" key="6">
    <source>
        <dbReference type="EMBL" id="PSJ57662.1"/>
    </source>
</evidence>
<keyword evidence="2" id="KW-0805">Transcription regulation</keyword>
<proteinExistence type="inferred from homology"/>
<keyword evidence="3" id="KW-0238">DNA-binding</keyword>
<dbReference type="InterPro" id="IPR000847">
    <property type="entry name" value="LysR_HTH_N"/>
</dbReference>
<dbReference type="GO" id="GO:0003700">
    <property type="term" value="F:DNA-binding transcription factor activity"/>
    <property type="evidence" value="ECO:0007669"/>
    <property type="project" value="InterPro"/>
</dbReference>
<evidence type="ECO:0000256" key="1">
    <source>
        <dbReference type="ARBA" id="ARBA00009437"/>
    </source>
</evidence>
<dbReference type="Pfam" id="PF00126">
    <property type="entry name" value="HTH_1"/>
    <property type="match status" value="1"/>
</dbReference>
<evidence type="ECO:0000259" key="5">
    <source>
        <dbReference type="PROSITE" id="PS50931"/>
    </source>
</evidence>
<dbReference type="InterPro" id="IPR037424">
    <property type="entry name" value="NocR_PBP2"/>
</dbReference>
<dbReference type="PRINTS" id="PR00039">
    <property type="entry name" value="HTHLYSR"/>
</dbReference>
<gene>
    <name evidence="6" type="ORF">C7I85_21675</name>
</gene>
<feature type="domain" description="HTH lysR-type" evidence="5">
    <location>
        <begin position="1"/>
        <end position="58"/>
    </location>
</feature>
<accession>A0A2P7S5D6</accession>
<dbReference type="GO" id="GO:0009089">
    <property type="term" value="P:lysine biosynthetic process via diaminopimelate"/>
    <property type="evidence" value="ECO:0007669"/>
    <property type="project" value="TreeGrafter"/>
</dbReference>
<reference evidence="6 7" key="1">
    <citation type="submission" date="2018-03" db="EMBL/GenBank/DDBJ databases">
        <title>The draft genome of Mesorhizobium soli JCM 19897.</title>
        <authorList>
            <person name="Li L."/>
            <person name="Liu L."/>
            <person name="Liang L."/>
            <person name="Wang T."/>
            <person name="Zhang X."/>
        </authorList>
    </citation>
    <scope>NUCLEOTIDE SEQUENCE [LARGE SCALE GENOMIC DNA]</scope>
    <source>
        <strain evidence="6 7">JCM 19897</strain>
    </source>
</reference>
<dbReference type="InterPro" id="IPR036388">
    <property type="entry name" value="WH-like_DNA-bd_sf"/>
</dbReference>
<keyword evidence="7" id="KW-1185">Reference proteome</keyword>
<dbReference type="GO" id="GO:0010628">
    <property type="term" value="P:positive regulation of gene expression"/>
    <property type="evidence" value="ECO:0007669"/>
    <property type="project" value="TreeGrafter"/>
</dbReference>
<dbReference type="InterPro" id="IPR036390">
    <property type="entry name" value="WH_DNA-bd_sf"/>
</dbReference>
<dbReference type="CDD" id="cd08415">
    <property type="entry name" value="PBP2_LysR_opines_like"/>
    <property type="match status" value="1"/>
</dbReference>
<comment type="similarity">
    <text evidence="1">Belongs to the LysR transcriptional regulatory family.</text>
</comment>
<sequence length="299" mass="32596">MNLRQIEVFHAVMKTGTASRAAEILRISQPAVSKAIQELERGIGFPLFHRIKGRMSPTAEGNLFFREVEASFSGLVHLKGAAARIRDFGSGEIRIASLSALSTNVVPKALKGFQSRHPDVAVTFQARLSSEVKELVASGQFDVGLAADEIDLAGVDARTFQNYRVEIAIPKGHALAAREVIQPVDLDGQSFIALAPEDTTRRQAEAIFADHGIRPKIVLETPYSTTICAMVDAGLGCGMVNPLTALPYLNGNVVLRPFEPEIYFRTLLLLPPNRHPPKIVNEFVVQLLAVRQSIHSSPT</sequence>
<dbReference type="Pfam" id="PF03466">
    <property type="entry name" value="LysR_substrate"/>
    <property type="match status" value="1"/>
</dbReference>
<dbReference type="InterPro" id="IPR005119">
    <property type="entry name" value="LysR_subst-bd"/>
</dbReference>
<dbReference type="PANTHER" id="PTHR30427">
    <property type="entry name" value="TRANSCRIPTIONAL ACTIVATOR PROTEIN LYSR"/>
    <property type="match status" value="1"/>
</dbReference>
<dbReference type="PANTHER" id="PTHR30427:SF1">
    <property type="entry name" value="TRANSCRIPTIONAL ACTIVATOR PROTEIN LYSR"/>
    <property type="match status" value="1"/>
</dbReference>
<organism evidence="6 7">
    <name type="scientific">Pseudaminobacter soli</name>
    <name type="common">ex Li et al. 2025</name>
    <dbReference type="NCBI Taxonomy" id="1295366"/>
    <lineage>
        <taxon>Bacteria</taxon>
        <taxon>Pseudomonadati</taxon>
        <taxon>Pseudomonadota</taxon>
        <taxon>Alphaproteobacteria</taxon>
        <taxon>Hyphomicrobiales</taxon>
        <taxon>Phyllobacteriaceae</taxon>
        <taxon>Pseudaminobacter</taxon>
    </lineage>
</organism>
<dbReference type="Gene3D" id="1.10.10.10">
    <property type="entry name" value="Winged helix-like DNA-binding domain superfamily/Winged helix DNA-binding domain"/>
    <property type="match status" value="1"/>
</dbReference>
<evidence type="ECO:0000256" key="4">
    <source>
        <dbReference type="ARBA" id="ARBA00023163"/>
    </source>
</evidence>
<keyword evidence="4" id="KW-0804">Transcription</keyword>
<protein>
    <submittedName>
        <fullName evidence="6">LysR family transcriptional regulator</fullName>
    </submittedName>
</protein>
<comment type="caution">
    <text evidence="6">The sequence shown here is derived from an EMBL/GenBank/DDBJ whole genome shotgun (WGS) entry which is preliminary data.</text>
</comment>
<dbReference type="SUPFAM" id="SSF53850">
    <property type="entry name" value="Periplasmic binding protein-like II"/>
    <property type="match status" value="1"/>
</dbReference>
<dbReference type="PROSITE" id="PS50931">
    <property type="entry name" value="HTH_LYSR"/>
    <property type="match status" value="1"/>
</dbReference>
<dbReference type="Proteomes" id="UP000240653">
    <property type="component" value="Unassembled WGS sequence"/>
</dbReference>
<dbReference type="Gene3D" id="3.40.190.290">
    <property type="match status" value="1"/>
</dbReference>
<dbReference type="EMBL" id="PXYL01000013">
    <property type="protein sequence ID" value="PSJ57662.1"/>
    <property type="molecule type" value="Genomic_DNA"/>
</dbReference>
<evidence type="ECO:0000313" key="7">
    <source>
        <dbReference type="Proteomes" id="UP000240653"/>
    </source>
</evidence>
<evidence type="ECO:0000256" key="2">
    <source>
        <dbReference type="ARBA" id="ARBA00023015"/>
    </source>
</evidence>
<evidence type="ECO:0000256" key="3">
    <source>
        <dbReference type="ARBA" id="ARBA00023125"/>
    </source>
</evidence>